<dbReference type="AlphaFoldDB" id="A0A1B6MH15"/>
<evidence type="ECO:0000259" key="1">
    <source>
        <dbReference type="PROSITE" id="PS50878"/>
    </source>
</evidence>
<accession>A0A1B6MH15</accession>
<gene>
    <name evidence="2" type="ORF">g.45487</name>
</gene>
<name>A0A1B6MH15_9HEMI</name>
<dbReference type="PANTHER" id="PTHR33332">
    <property type="entry name" value="REVERSE TRANSCRIPTASE DOMAIN-CONTAINING PROTEIN"/>
    <property type="match status" value="1"/>
</dbReference>
<dbReference type="InterPro" id="IPR000477">
    <property type="entry name" value="RT_dom"/>
</dbReference>
<dbReference type="Pfam" id="PF00078">
    <property type="entry name" value="RVT_1"/>
    <property type="match status" value="1"/>
</dbReference>
<feature type="non-terminal residue" evidence="2">
    <location>
        <position position="108"/>
    </location>
</feature>
<protein>
    <recommendedName>
        <fullName evidence="1">Reverse transcriptase domain-containing protein</fullName>
    </recommendedName>
</protein>
<feature type="non-terminal residue" evidence="2">
    <location>
        <position position="1"/>
    </location>
</feature>
<proteinExistence type="predicted"/>
<sequence length="108" mass="12176">HGFLPGRSTITAGVELIENVIDSIDSGKEVIGIFLDLSRAFDSVSHQVLITKLKDLGIKNKELVWFSSYLNNRKQYVEINFTEYYSGNTWIHKVASDKQVVKYGVPQG</sequence>
<evidence type="ECO:0000313" key="2">
    <source>
        <dbReference type="EMBL" id="JAT35189.1"/>
    </source>
</evidence>
<dbReference type="EMBL" id="GEBQ01004788">
    <property type="protein sequence ID" value="JAT35189.1"/>
    <property type="molecule type" value="Transcribed_RNA"/>
</dbReference>
<feature type="domain" description="Reverse transcriptase" evidence="1">
    <location>
        <begin position="1"/>
        <end position="108"/>
    </location>
</feature>
<dbReference type="PROSITE" id="PS50878">
    <property type="entry name" value="RT_POL"/>
    <property type="match status" value="1"/>
</dbReference>
<organism evidence="2">
    <name type="scientific">Graphocephala atropunctata</name>
    <dbReference type="NCBI Taxonomy" id="36148"/>
    <lineage>
        <taxon>Eukaryota</taxon>
        <taxon>Metazoa</taxon>
        <taxon>Ecdysozoa</taxon>
        <taxon>Arthropoda</taxon>
        <taxon>Hexapoda</taxon>
        <taxon>Insecta</taxon>
        <taxon>Pterygota</taxon>
        <taxon>Neoptera</taxon>
        <taxon>Paraneoptera</taxon>
        <taxon>Hemiptera</taxon>
        <taxon>Auchenorrhyncha</taxon>
        <taxon>Membracoidea</taxon>
        <taxon>Cicadellidae</taxon>
        <taxon>Cicadellinae</taxon>
        <taxon>Cicadellini</taxon>
        <taxon>Graphocephala</taxon>
    </lineage>
</organism>
<reference evidence="2" key="1">
    <citation type="submission" date="2015-11" db="EMBL/GenBank/DDBJ databases">
        <title>De novo transcriptome assembly of four potential Pierce s Disease insect vectors from Arizona vineyards.</title>
        <authorList>
            <person name="Tassone E.E."/>
        </authorList>
    </citation>
    <scope>NUCLEOTIDE SEQUENCE</scope>
</reference>